<evidence type="ECO:0000313" key="5">
    <source>
        <dbReference type="RefSeq" id="XP_019614637.1"/>
    </source>
</evidence>
<keyword evidence="1" id="KW-0732">Signal</keyword>
<evidence type="ECO:0000256" key="2">
    <source>
        <dbReference type="ARBA" id="ARBA00022737"/>
    </source>
</evidence>
<evidence type="ECO:0000313" key="4">
    <source>
        <dbReference type="Proteomes" id="UP000515135"/>
    </source>
</evidence>
<keyword evidence="2" id="KW-0677">Repeat</keyword>
<dbReference type="InterPro" id="IPR053243">
    <property type="entry name" value="SJ_maturation_regulator"/>
</dbReference>
<dbReference type="GO" id="GO:0016020">
    <property type="term" value="C:membrane"/>
    <property type="evidence" value="ECO:0007669"/>
    <property type="project" value="TreeGrafter"/>
</dbReference>
<gene>
    <name evidence="5" type="primary">LOC109462526</name>
</gene>
<dbReference type="KEGG" id="bbel:109462526"/>
<accession>A0A6P4Y7A5</accession>
<dbReference type="OrthoDB" id="5975827at2759"/>
<dbReference type="Proteomes" id="UP000515135">
    <property type="component" value="Unplaced"/>
</dbReference>
<keyword evidence="4" id="KW-1185">Reference proteome</keyword>
<dbReference type="GO" id="GO:0045217">
    <property type="term" value="P:cell-cell junction maintenance"/>
    <property type="evidence" value="ECO:0007669"/>
    <property type="project" value="TreeGrafter"/>
</dbReference>
<dbReference type="PANTHER" id="PTHR47653:SF1">
    <property type="entry name" value="DELETED IN MALIGNANT BRAIN TUMORS 1 PROTEIN"/>
    <property type="match status" value="1"/>
</dbReference>
<dbReference type="GeneID" id="109462526"/>
<protein>
    <submittedName>
        <fullName evidence="5">Uncharacterized protein LOC109462526</fullName>
    </submittedName>
</protein>
<reference evidence="5" key="1">
    <citation type="submission" date="2025-08" db="UniProtKB">
        <authorList>
            <consortium name="RefSeq"/>
        </authorList>
    </citation>
    <scope>IDENTIFICATION</scope>
    <source>
        <tissue evidence="5">Gonad</tissue>
    </source>
</reference>
<dbReference type="RefSeq" id="XP_019614637.1">
    <property type="nucleotide sequence ID" value="XM_019759078.1"/>
</dbReference>
<evidence type="ECO:0000256" key="1">
    <source>
        <dbReference type="ARBA" id="ARBA00022729"/>
    </source>
</evidence>
<dbReference type="PANTHER" id="PTHR47653">
    <property type="entry name" value="PROTEIN BARK BEETLE"/>
    <property type="match status" value="1"/>
</dbReference>
<proteinExistence type="predicted"/>
<evidence type="ECO:0000256" key="3">
    <source>
        <dbReference type="ARBA" id="ARBA00023180"/>
    </source>
</evidence>
<dbReference type="AlphaFoldDB" id="A0A6P4Y7A5"/>
<sequence>MSWKRNRYLRYNIALTWTHGSFRTDLAPIYVSLYVGTQLCIPAKIWAHIDAEYKISAEGPGSIQMSSTVTKPDIDGGGSWQPQKGSQMFEFDQNEESGTAKIGISSYSGTAAESDHLIMLELEVKPRFFIEFPTFVENEVNGWTSPLELKAEEDTFGYSITTSIQSQALLRVSAQSCSTECPYSDRPQNVGVMSSLDYLKGALKVTVGNDEYYQEQLWRREEWMDSDRDCKEQPSRIDTCSNRCLCSGGATGVPHPTDESFCMCPCNCGSANISFTHPDISGGGCNCQLCPDGDFKTVNSQGHLHCPCLCPDNSISELTSSGGCDCSCTCPDGSRDVVLSDGSCPCKCTCNNCHESVLGPQGCICSDSCPDCENDEEPEWQDCVCKCPQKTECGIPPTCVVGRMGPDCRQPDCRPCQGCSGNGRCITSTQSCQSSCVCSRQWFGDCCELRRPRPIGGDPHLQTLDGKPYDYHGIGEFWDCKSVFNDFGVQTRMYAYKGASLIGGVAVKAGHSVVTLMTLPNATEKDVPNIR</sequence>
<keyword evidence="3" id="KW-0325">Glycoprotein</keyword>
<name>A0A6P4Y7A5_BRABE</name>
<organism evidence="4 5">
    <name type="scientific">Branchiostoma belcheri</name>
    <name type="common">Amphioxus</name>
    <dbReference type="NCBI Taxonomy" id="7741"/>
    <lineage>
        <taxon>Eukaryota</taxon>
        <taxon>Metazoa</taxon>
        <taxon>Chordata</taxon>
        <taxon>Cephalochordata</taxon>
        <taxon>Leptocardii</taxon>
        <taxon>Amphioxiformes</taxon>
        <taxon>Branchiostomatidae</taxon>
        <taxon>Branchiostoma</taxon>
    </lineage>
</organism>